<dbReference type="PANTHER" id="PTHR11690">
    <property type="entry name" value="AMILORIDE-SENSITIVE SODIUM CHANNEL-RELATED"/>
    <property type="match status" value="1"/>
</dbReference>
<evidence type="ECO:0000256" key="3">
    <source>
        <dbReference type="ARBA" id="ARBA00022448"/>
    </source>
</evidence>
<comment type="similarity">
    <text evidence="2 12">Belongs to the amiloride-sensitive sodium channel (TC 1.A.6) family.</text>
</comment>
<organism evidence="13 14">
    <name type="scientific">Asbolus verrucosus</name>
    <name type="common">Desert ironclad beetle</name>
    <dbReference type="NCBI Taxonomy" id="1661398"/>
    <lineage>
        <taxon>Eukaryota</taxon>
        <taxon>Metazoa</taxon>
        <taxon>Ecdysozoa</taxon>
        <taxon>Arthropoda</taxon>
        <taxon>Hexapoda</taxon>
        <taxon>Insecta</taxon>
        <taxon>Pterygota</taxon>
        <taxon>Neoptera</taxon>
        <taxon>Endopterygota</taxon>
        <taxon>Coleoptera</taxon>
        <taxon>Polyphaga</taxon>
        <taxon>Cucujiformia</taxon>
        <taxon>Tenebrionidae</taxon>
        <taxon>Pimeliinae</taxon>
        <taxon>Asbolus</taxon>
    </lineage>
</organism>
<evidence type="ECO:0000256" key="9">
    <source>
        <dbReference type="ARBA" id="ARBA00023136"/>
    </source>
</evidence>
<evidence type="ECO:0000256" key="10">
    <source>
        <dbReference type="ARBA" id="ARBA00023201"/>
    </source>
</evidence>
<keyword evidence="10 12" id="KW-0739">Sodium transport</keyword>
<keyword evidence="8 12" id="KW-0406">Ion transport</keyword>
<keyword evidence="3 12" id="KW-0813">Transport</keyword>
<dbReference type="Gene3D" id="2.60.470.10">
    <property type="entry name" value="Acid-sensing ion channels like domains"/>
    <property type="match status" value="1"/>
</dbReference>
<evidence type="ECO:0000256" key="7">
    <source>
        <dbReference type="ARBA" id="ARBA00023053"/>
    </source>
</evidence>
<evidence type="ECO:0000256" key="2">
    <source>
        <dbReference type="ARBA" id="ARBA00007193"/>
    </source>
</evidence>
<dbReference type="PANTHER" id="PTHR11690:SF288">
    <property type="entry name" value="AMILORIDE-SENSITIVE NA+ CHANNEL-RELATED"/>
    <property type="match status" value="1"/>
</dbReference>
<keyword evidence="7" id="KW-0915">Sodium</keyword>
<protein>
    <submittedName>
        <fullName evidence="13">ASC domain containing protein</fullName>
    </submittedName>
</protein>
<evidence type="ECO:0000313" key="13">
    <source>
        <dbReference type="EMBL" id="RZB38943.1"/>
    </source>
</evidence>
<accession>A0A482V1F9</accession>
<evidence type="ECO:0000256" key="1">
    <source>
        <dbReference type="ARBA" id="ARBA00004141"/>
    </source>
</evidence>
<dbReference type="GO" id="GO:0015280">
    <property type="term" value="F:ligand-gated sodium channel activity"/>
    <property type="evidence" value="ECO:0007669"/>
    <property type="project" value="TreeGrafter"/>
</dbReference>
<dbReference type="OrthoDB" id="6021021at2759"/>
<evidence type="ECO:0000256" key="8">
    <source>
        <dbReference type="ARBA" id="ARBA00023065"/>
    </source>
</evidence>
<keyword evidence="9" id="KW-0472">Membrane</keyword>
<evidence type="ECO:0000256" key="11">
    <source>
        <dbReference type="ARBA" id="ARBA00023303"/>
    </source>
</evidence>
<reference evidence="13 14" key="1">
    <citation type="submission" date="2017-03" db="EMBL/GenBank/DDBJ databases">
        <title>Genome of the blue death feigning beetle - Asbolus verrucosus.</title>
        <authorList>
            <person name="Rider S.D."/>
        </authorList>
    </citation>
    <scope>NUCLEOTIDE SEQUENCE [LARGE SCALE GENOMIC DNA]</scope>
    <source>
        <strain evidence="13">Butters</strain>
        <tissue evidence="13">Head and leg muscle</tissue>
    </source>
</reference>
<keyword evidence="4 12" id="KW-0894">Sodium channel</keyword>
<evidence type="ECO:0000256" key="4">
    <source>
        <dbReference type="ARBA" id="ARBA00022461"/>
    </source>
</evidence>
<evidence type="ECO:0000256" key="6">
    <source>
        <dbReference type="ARBA" id="ARBA00022989"/>
    </source>
</evidence>
<dbReference type="AlphaFoldDB" id="A0A482V1F9"/>
<comment type="subcellular location">
    <subcellularLocation>
        <location evidence="1">Membrane</location>
        <topology evidence="1">Multi-pass membrane protein</topology>
    </subcellularLocation>
</comment>
<sequence length="191" mass="21938">MPIYNIPFPVLTICPEAISTQDKFNYTKLMQKKEDKLLLTPSDVVDEVKLEFHLRNCIYMTESKNCSSMFIPVITDEGVCYPFNMLDRYEIFRENVIHHKDYHRFPNTINWSLEGGYTEGAGVNAYPDRAYLTGATKGFSFNILTPNGDLDFACKDAFQGYRVLLHAPMTMPRPSQKYFRIPLDQSVVGAI</sequence>
<gene>
    <name evidence="13" type="ORF">BDFB_002932</name>
</gene>
<keyword evidence="6" id="KW-1133">Transmembrane helix</keyword>
<keyword evidence="5 12" id="KW-0812">Transmembrane</keyword>
<proteinExistence type="inferred from homology"/>
<keyword evidence="14" id="KW-1185">Reference proteome</keyword>
<dbReference type="GO" id="GO:0005886">
    <property type="term" value="C:plasma membrane"/>
    <property type="evidence" value="ECO:0007669"/>
    <property type="project" value="TreeGrafter"/>
</dbReference>
<dbReference type="Proteomes" id="UP000292052">
    <property type="component" value="Unassembled WGS sequence"/>
</dbReference>
<dbReference type="EMBL" id="QDEB01132435">
    <property type="protein sequence ID" value="RZB38943.1"/>
    <property type="molecule type" value="Genomic_DNA"/>
</dbReference>
<evidence type="ECO:0000256" key="12">
    <source>
        <dbReference type="RuleBase" id="RU000679"/>
    </source>
</evidence>
<dbReference type="Pfam" id="PF00858">
    <property type="entry name" value="ASC"/>
    <property type="match status" value="1"/>
</dbReference>
<dbReference type="InterPro" id="IPR001873">
    <property type="entry name" value="ENaC"/>
</dbReference>
<evidence type="ECO:0000256" key="5">
    <source>
        <dbReference type="ARBA" id="ARBA00022692"/>
    </source>
</evidence>
<keyword evidence="11 12" id="KW-0407">Ion channel</keyword>
<evidence type="ECO:0000313" key="14">
    <source>
        <dbReference type="Proteomes" id="UP000292052"/>
    </source>
</evidence>
<comment type="caution">
    <text evidence="13">The sequence shown here is derived from an EMBL/GenBank/DDBJ whole genome shotgun (WGS) entry which is preliminary data.</text>
</comment>
<name>A0A482V1F9_ASBVE</name>